<protein>
    <submittedName>
        <fullName evidence="2">GAF and ANTAR domain-containing protein</fullName>
    </submittedName>
</protein>
<dbReference type="PIRSF" id="PIRSF036625">
    <property type="entry name" value="GAF_ANTAR"/>
    <property type="match status" value="1"/>
</dbReference>
<evidence type="ECO:0000313" key="3">
    <source>
        <dbReference type="Proteomes" id="UP000824166"/>
    </source>
</evidence>
<accession>A0ABS6I1T0</accession>
<dbReference type="PROSITE" id="PS50921">
    <property type="entry name" value="ANTAR"/>
    <property type="match status" value="1"/>
</dbReference>
<evidence type="ECO:0000313" key="2">
    <source>
        <dbReference type="EMBL" id="MBU8865330.1"/>
    </source>
</evidence>
<dbReference type="Pfam" id="PF03861">
    <property type="entry name" value="ANTAR"/>
    <property type="match status" value="1"/>
</dbReference>
<keyword evidence="3" id="KW-1185">Reference proteome</keyword>
<feature type="domain" description="ANTAR" evidence="1">
    <location>
        <begin position="188"/>
        <end position="249"/>
    </location>
</feature>
<dbReference type="RefSeq" id="WP_216922662.1">
    <property type="nucleotide sequence ID" value="NZ_JAHOPC010000001.1"/>
</dbReference>
<proteinExistence type="predicted"/>
<dbReference type="EMBL" id="JAHOPC010000001">
    <property type="protein sequence ID" value="MBU8865330.1"/>
    <property type="molecule type" value="Genomic_DNA"/>
</dbReference>
<evidence type="ECO:0000259" key="1">
    <source>
        <dbReference type="PROSITE" id="PS50921"/>
    </source>
</evidence>
<sequence>MTETQASRHIASPPSFLGPYEDKLDLTDFVEHLQDLLVENADIREFLQDLAELTAQKLTRNGNTIACGVTVIRQKKPVAVADSDPLARKLDEIQNSFGDGPCLSALRTRTISHVPNVYEEDRWPEYMRAAAASNVGSVLALPMELNSTAEAVVNLYSTRPHGFTHEDLLSAERVTATGAKALHLALKIAQLRDARENLTTALESRTTIDTAVGIIMAQNRCSRDAAFQILVSASSHRNIKLRVVAQGIIAHIAGDRRISAAFEE</sequence>
<dbReference type="Pfam" id="PF13185">
    <property type="entry name" value="GAF_2"/>
    <property type="match status" value="1"/>
</dbReference>
<dbReference type="InterPro" id="IPR005561">
    <property type="entry name" value="ANTAR"/>
</dbReference>
<dbReference type="InterPro" id="IPR012074">
    <property type="entry name" value="GAF_ANTAR"/>
</dbReference>
<dbReference type="InterPro" id="IPR003018">
    <property type="entry name" value="GAF"/>
</dbReference>
<reference evidence="2 3" key="1">
    <citation type="submission" date="2021-06" db="EMBL/GenBank/DDBJ databases">
        <authorList>
            <person name="Jeong J.W."/>
        </authorList>
    </citation>
    <scope>NUCLEOTIDE SEQUENCE [LARGE SCALE GENOMIC DNA]</scope>
    <source>
        <strain evidence="2 3">MMS21-TAE1-1</strain>
    </source>
</reference>
<comment type="caution">
    <text evidence="2">The sequence shown here is derived from an EMBL/GenBank/DDBJ whole genome shotgun (WGS) entry which is preliminary data.</text>
</comment>
<organism evidence="2 3">
    <name type="scientific">Paenarthrobacter aromaticivorans</name>
    <dbReference type="NCBI Taxonomy" id="2849150"/>
    <lineage>
        <taxon>Bacteria</taxon>
        <taxon>Bacillati</taxon>
        <taxon>Actinomycetota</taxon>
        <taxon>Actinomycetes</taxon>
        <taxon>Micrococcales</taxon>
        <taxon>Micrococcaceae</taxon>
        <taxon>Paenarthrobacter</taxon>
    </lineage>
</organism>
<name>A0ABS6I1T0_9MICC</name>
<dbReference type="Proteomes" id="UP000824166">
    <property type="component" value="Unassembled WGS sequence"/>
</dbReference>
<dbReference type="SMART" id="SM01012">
    <property type="entry name" value="ANTAR"/>
    <property type="match status" value="1"/>
</dbReference>
<gene>
    <name evidence="2" type="ORF">KSW38_03335</name>
</gene>